<feature type="domain" description="Xylose isomerase-like TIM barrel" evidence="1">
    <location>
        <begin position="27"/>
        <end position="247"/>
    </location>
</feature>
<dbReference type="AlphaFoldDB" id="A0A7X0H6M2"/>
<protein>
    <submittedName>
        <fullName evidence="2">Sugar phosphate isomerase/epimerase</fullName>
    </submittedName>
</protein>
<dbReference type="PANTHER" id="PTHR12110:SF41">
    <property type="entry name" value="INOSOSE DEHYDRATASE"/>
    <property type="match status" value="1"/>
</dbReference>
<dbReference type="Pfam" id="PF01261">
    <property type="entry name" value="AP_endonuc_2"/>
    <property type="match status" value="1"/>
</dbReference>
<gene>
    <name evidence="2" type="ORF">HNQ40_002010</name>
</gene>
<evidence type="ECO:0000313" key="3">
    <source>
        <dbReference type="Proteomes" id="UP000541810"/>
    </source>
</evidence>
<sequence>MSTQIAAQMYTLRDHCETPSDIAKTCARLKEIGYGAIQASASGFATIAADELKTILDDTGMVCAATHRSYEQLQDHQAEIDYHATIGCTISALGGWGWRGDETKDQWIEFIDDFSALAAKYEGSAMKIGYHNHSHEFAPFGWKDAPDKIDPTSTPYTVLESKLGPAAFFEVDTYWVAHGGGDPAAWLKRFSGRVPAIHVKDMTITGDREHKMCEVGAGNLNWPAILAAAKDAGVQWYIVERDAGDLDPFDSLTISLENLKSWGLS</sequence>
<dbReference type="GO" id="GO:0016853">
    <property type="term" value="F:isomerase activity"/>
    <property type="evidence" value="ECO:0007669"/>
    <property type="project" value="UniProtKB-KW"/>
</dbReference>
<organism evidence="2 3">
    <name type="scientific">Algisphaera agarilytica</name>
    <dbReference type="NCBI Taxonomy" id="1385975"/>
    <lineage>
        <taxon>Bacteria</taxon>
        <taxon>Pseudomonadati</taxon>
        <taxon>Planctomycetota</taxon>
        <taxon>Phycisphaerae</taxon>
        <taxon>Phycisphaerales</taxon>
        <taxon>Phycisphaeraceae</taxon>
        <taxon>Algisphaera</taxon>
    </lineage>
</organism>
<keyword evidence="3" id="KW-1185">Reference proteome</keyword>
<evidence type="ECO:0000313" key="2">
    <source>
        <dbReference type="EMBL" id="MBB6430204.1"/>
    </source>
</evidence>
<keyword evidence="2" id="KW-0413">Isomerase</keyword>
<proteinExistence type="predicted"/>
<accession>A0A7X0H6M2</accession>
<evidence type="ECO:0000259" key="1">
    <source>
        <dbReference type="Pfam" id="PF01261"/>
    </source>
</evidence>
<dbReference type="EMBL" id="JACHGY010000001">
    <property type="protein sequence ID" value="MBB6430204.1"/>
    <property type="molecule type" value="Genomic_DNA"/>
</dbReference>
<reference evidence="2 3" key="1">
    <citation type="submission" date="2020-08" db="EMBL/GenBank/DDBJ databases">
        <title>Genomic Encyclopedia of Type Strains, Phase IV (KMG-IV): sequencing the most valuable type-strain genomes for metagenomic binning, comparative biology and taxonomic classification.</title>
        <authorList>
            <person name="Goeker M."/>
        </authorList>
    </citation>
    <scope>NUCLEOTIDE SEQUENCE [LARGE SCALE GENOMIC DNA]</scope>
    <source>
        <strain evidence="2 3">DSM 103725</strain>
    </source>
</reference>
<name>A0A7X0H6M2_9BACT</name>
<dbReference type="RefSeq" id="WP_184677736.1">
    <property type="nucleotide sequence ID" value="NZ_JACHGY010000001.1"/>
</dbReference>
<dbReference type="Proteomes" id="UP000541810">
    <property type="component" value="Unassembled WGS sequence"/>
</dbReference>
<dbReference type="InterPro" id="IPR050312">
    <property type="entry name" value="IolE/XylAMocC-like"/>
</dbReference>
<dbReference type="Gene3D" id="3.20.20.150">
    <property type="entry name" value="Divalent-metal-dependent TIM barrel enzymes"/>
    <property type="match status" value="1"/>
</dbReference>
<dbReference type="SUPFAM" id="SSF51658">
    <property type="entry name" value="Xylose isomerase-like"/>
    <property type="match status" value="1"/>
</dbReference>
<dbReference type="InterPro" id="IPR036237">
    <property type="entry name" value="Xyl_isomerase-like_sf"/>
</dbReference>
<dbReference type="InterPro" id="IPR013022">
    <property type="entry name" value="Xyl_isomerase-like_TIM-brl"/>
</dbReference>
<comment type="caution">
    <text evidence="2">The sequence shown here is derived from an EMBL/GenBank/DDBJ whole genome shotgun (WGS) entry which is preliminary data.</text>
</comment>
<dbReference type="PANTHER" id="PTHR12110">
    <property type="entry name" value="HYDROXYPYRUVATE ISOMERASE"/>
    <property type="match status" value="1"/>
</dbReference>